<sequence>MKQDIPKTQNTMEDGVIETPNMFPPMNQNSQDESKRKDAKEKEGLVSTEKDEKMKQEEEEEAKESSGGGGVISNLISTFITPSSPRNEKVTAQDESGNEVLEKKEEVDQDGGEKGLISNLVSNFFHKRECEGVVEKEDEEIKVDEKIKRLKTENDANGGNGGGGFIHDIVSHLPDDAAPTADEATILINSLVRD</sequence>
<dbReference type="AlphaFoldDB" id="A0A396GZU6"/>
<name>A0A396GZU6_MEDTR</name>
<feature type="compositionally biased region" description="Polar residues" evidence="1">
    <location>
        <begin position="1"/>
        <end position="12"/>
    </location>
</feature>
<dbReference type="Gramene" id="rna41025">
    <property type="protein sequence ID" value="RHN46530.1"/>
    <property type="gene ID" value="gene41025"/>
</dbReference>
<accession>A0A396GZU6</accession>
<dbReference type="EMBL" id="PSQE01000007">
    <property type="protein sequence ID" value="RHN46530.1"/>
    <property type="molecule type" value="Genomic_DNA"/>
</dbReference>
<protein>
    <submittedName>
        <fullName evidence="2">Uncharacterized protein</fullName>
    </submittedName>
</protein>
<gene>
    <name evidence="2" type="ORF">MtrunA17_Chr7g0243201</name>
</gene>
<organism evidence="2">
    <name type="scientific">Medicago truncatula</name>
    <name type="common">Barrel medic</name>
    <name type="synonym">Medicago tribuloides</name>
    <dbReference type="NCBI Taxonomy" id="3880"/>
    <lineage>
        <taxon>Eukaryota</taxon>
        <taxon>Viridiplantae</taxon>
        <taxon>Streptophyta</taxon>
        <taxon>Embryophyta</taxon>
        <taxon>Tracheophyta</taxon>
        <taxon>Spermatophyta</taxon>
        <taxon>Magnoliopsida</taxon>
        <taxon>eudicotyledons</taxon>
        <taxon>Gunneridae</taxon>
        <taxon>Pentapetalae</taxon>
        <taxon>rosids</taxon>
        <taxon>fabids</taxon>
        <taxon>Fabales</taxon>
        <taxon>Fabaceae</taxon>
        <taxon>Papilionoideae</taxon>
        <taxon>50 kb inversion clade</taxon>
        <taxon>NPAAA clade</taxon>
        <taxon>Hologalegina</taxon>
        <taxon>IRL clade</taxon>
        <taxon>Trifolieae</taxon>
        <taxon>Medicago</taxon>
    </lineage>
</organism>
<comment type="caution">
    <text evidence="2">The sequence shown here is derived from an EMBL/GenBank/DDBJ whole genome shotgun (WGS) entry which is preliminary data.</text>
</comment>
<reference evidence="2" key="1">
    <citation type="journal article" date="2018" name="Nat. Plants">
        <title>Whole-genome landscape of Medicago truncatula symbiotic genes.</title>
        <authorList>
            <person name="Pecrix Y."/>
            <person name="Gamas P."/>
            <person name="Carrere S."/>
        </authorList>
    </citation>
    <scope>NUCLEOTIDE SEQUENCE</scope>
    <source>
        <tissue evidence="2">Leaves</tissue>
    </source>
</reference>
<proteinExistence type="predicted"/>
<feature type="compositionally biased region" description="Basic and acidic residues" evidence="1">
    <location>
        <begin position="32"/>
        <end position="56"/>
    </location>
</feature>
<dbReference type="Proteomes" id="UP000265566">
    <property type="component" value="Chromosome 7"/>
</dbReference>
<feature type="compositionally biased region" description="Polar residues" evidence="1">
    <location>
        <begin position="74"/>
        <end position="85"/>
    </location>
</feature>
<feature type="region of interest" description="Disordered" evidence="1">
    <location>
        <begin position="1"/>
        <end position="114"/>
    </location>
</feature>
<evidence type="ECO:0000256" key="1">
    <source>
        <dbReference type="SAM" id="MobiDB-lite"/>
    </source>
</evidence>
<evidence type="ECO:0000313" key="2">
    <source>
        <dbReference type="EMBL" id="RHN46530.1"/>
    </source>
</evidence>
<dbReference type="OrthoDB" id="1712073at2759"/>